<comment type="caution">
    <text evidence="1">The sequence shown here is derived from an EMBL/GenBank/DDBJ whole genome shotgun (WGS) entry which is preliminary data.</text>
</comment>
<proteinExistence type="predicted"/>
<accession>A0A7C3CTL9</accession>
<dbReference type="AlphaFoldDB" id="A0A7C3CTL9"/>
<dbReference type="Proteomes" id="UP000886043">
    <property type="component" value="Unassembled WGS sequence"/>
</dbReference>
<dbReference type="NCBIfam" id="TIGR01987">
    <property type="entry name" value="HI0074"/>
    <property type="match status" value="1"/>
</dbReference>
<dbReference type="SUPFAM" id="SSF81593">
    <property type="entry name" value="Nucleotidyltransferase substrate binding subunit/domain"/>
    <property type="match status" value="1"/>
</dbReference>
<dbReference type="Pfam" id="PF08780">
    <property type="entry name" value="NTase_sub_bind"/>
    <property type="match status" value="1"/>
</dbReference>
<dbReference type="InterPro" id="IPR010235">
    <property type="entry name" value="HepT"/>
</dbReference>
<dbReference type="Gene3D" id="1.20.120.330">
    <property type="entry name" value="Nucleotidyltransferases domain 2"/>
    <property type="match status" value="1"/>
</dbReference>
<name>A0A7C3CTL9_9BACT</name>
<protein>
    <submittedName>
        <fullName evidence="1">Nucleotidyltransferase</fullName>
    </submittedName>
</protein>
<dbReference type="EMBL" id="DRMH01000083">
    <property type="protein sequence ID" value="HFC98113.1"/>
    <property type="molecule type" value="Genomic_DNA"/>
</dbReference>
<sequence length="138" mass="16843">MKEKSRFCERWNLAWRAYESLREILERRVDPLSEEYVIVRDASIQRFEYTFEIFWKTLKDYLREREIVECFSPANCFREALKAGVLSPEETEACLEMLRSRNLTSHTYREETAQRLYPRLKGYAELMERILQRLNKNF</sequence>
<organism evidence="1">
    <name type="scientific">Thermosulfurimonas dismutans</name>
    <dbReference type="NCBI Taxonomy" id="999894"/>
    <lineage>
        <taxon>Bacteria</taxon>
        <taxon>Pseudomonadati</taxon>
        <taxon>Thermodesulfobacteriota</taxon>
        <taxon>Thermodesulfobacteria</taxon>
        <taxon>Thermodesulfobacteriales</taxon>
        <taxon>Thermodesulfobacteriaceae</taxon>
        <taxon>Thermosulfurimonas</taxon>
    </lineage>
</organism>
<reference evidence="1" key="1">
    <citation type="journal article" date="2020" name="mSystems">
        <title>Genome- and Community-Level Interaction Insights into Carbon Utilization and Element Cycling Functions of Hydrothermarchaeota in Hydrothermal Sediment.</title>
        <authorList>
            <person name="Zhou Z."/>
            <person name="Liu Y."/>
            <person name="Xu W."/>
            <person name="Pan J."/>
            <person name="Luo Z.H."/>
            <person name="Li M."/>
        </authorList>
    </citation>
    <scope>NUCLEOTIDE SEQUENCE [LARGE SCALE GENOMIC DNA]</scope>
    <source>
        <strain evidence="1">HyVt-483</strain>
    </source>
</reference>
<evidence type="ECO:0000313" key="1">
    <source>
        <dbReference type="EMBL" id="HFC98113.1"/>
    </source>
</evidence>
<gene>
    <name evidence="1" type="ORF">ENJ40_06625</name>
</gene>